<evidence type="ECO:0000313" key="2">
    <source>
        <dbReference type="Proteomes" id="UP000233556"/>
    </source>
</evidence>
<protein>
    <submittedName>
        <fullName evidence="1">Uncharacterized protein</fullName>
    </submittedName>
</protein>
<accession>A0A2I0UJ35</accession>
<organism evidence="1 2">
    <name type="scientific">Limosa lapponica baueri</name>
    <dbReference type="NCBI Taxonomy" id="1758121"/>
    <lineage>
        <taxon>Eukaryota</taxon>
        <taxon>Metazoa</taxon>
        <taxon>Chordata</taxon>
        <taxon>Craniata</taxon>
        <taxon>Vertebrata</taxon>
        <taxon>Euteleostomi</taxon>
        <taxon>Archelosauria</taxon>
        <taxon>Archosauria</taxon>
        <taxon>Dinosauria</taxon>
        <taxon>Saurischia</taxon>
        <taxon>Theropoda</taxon>
        <taxon>Coelurosauria</taxon>
        <taxon>Aves</taxon>
        <taxon>Neognathae</taxon>
        <taxon>Neoaves</taxon>
        <taxon>Charadriiformes</taxon>
        <taxon>Scolopacidae</taxon>
        <taxon>Limosa</taxon>
    </lineage>
</organism>
<evidence type="ECO:0000313" key="1">
    <source>
        <dbReference type="EMBL" id="PKU46067.1"/>
    </source>
</evidence>
<reference evidence="2" key="2">
    <citation type="submission" date="2017-12" db="EMBL/GenBank/DDBJ databases">
        <title>Genome sequence of the Bar-tailed Godwit (Limosa lapponica baueri).</title>
        <authorList>
            <person name="Lima N.C.B."/>
            <person name="Parody-Merino A.M."/>
            <person name="Battley P.F."/>
            <person name="Fidler A.E."/>
            <person name="Prosdocimi F."/>
        </authorList>
    </citation>
    <scope>NUCLEOTIDE SEQUENCE [LARGE SCALE GENOMIC DNA]</scope>
</reference>
<proteinExistence type="predicted"/>
<name>A0A2I0UJ35_LIMLA</name>
<dbReference type="AlphaFoldDB" id="A0A2I0UJ35"/>
<gene>
    <name evidence="1" type="ORF">llap_3636</name>
</gene>
<sequence>MTKETKRLSPPLPALLVEDDQSKELYECVHEIESTPYETYELLNHRYWFSLDFSTGFDNRSGYELSYEGRITEIVFLQYVFQEEKKQQNMSKEQRMQKEEAIILSPQISPSYSGQQGMAEDGAFAGEVVFFAHSTVTVLEALLNGGILSNEATMKLELKPLN</sequence>
<reference evidence="2" key="1">
    <citation type="submission" date="2017-11" db="EMBL/GenBank/DDBJ databases">
        <authorList>
            <person name="Lima N.C."/>
            <person name="Parody-Merino A.M."/>
            <person name="Battley P.F."/>
            <person name="Fidler A.E."/>
            <person name="Prosdocimi F."/>
        </authorList>
    </citation>
    <scope>NUCLEOTIDE SEQUENCE [LARGE SCALE GENOMIC DNA]</scope>
</reference>
<keyword evidence="2" id="KW-1185">Reference proteome</keyword>
<dbReference type="Proteomes" id="UP000233556">
    <property type="component" value="Unassembled WGS sequence"/>
</dbReference>
<dbReference type="EMBL" id="KZ505729">
    <property type="protein sequence ID" value="PKU46067.1"/>
    <property type="molecule type" value="Genomic_DNA"/>
</dbReference>